<comment type="caution">
    <text evidence="1">The sequence shown here is derived from an EMBL/GenBank/DDBJ whole genome shotgun (WGS) entry which is preliminary data.</text>
</comment>
<dbReference type="Proteomes" id="UP001438953">
    <property type="component" value="Unassembled WGS sequence"/>
</dbReference>
<reference evidence="1 2" key="2">
    <citation type="submission" date="2024-06" db="EMBL/GenBank/DDBJ databases">
        <title>Thioclava kandeliae sp. nov. from a rhizosphere soil sample of Kandelia candel in a mangrove.</title>
        <authorList>
            <person name="Mu T."/>
        </authorList>
    </citation>
    <scope>NUCLEOTIDE SEQUENCE [LARGE SCALE GENOMIC DNA]</scope>
    <source>
        <strain evidence="1 2">CPCC 100088</strain>
    </source>
</reference>
<organism evidence="1 2">
    <name type="scientific">Thioclava kandeliae</name>
    <dbReference type="NCBI Taxonomy" id="3070818"/>
    <lineage>
        <taxon>Bacteria</taxon>
        <taxon>Pseudomonadati</taxon>
        <taxon>Pseudomonadota</taxon>
        <taxon>Alphaproteobacteria</taxon>
        <taxon>Rhodobacterales</taxon>
        <taxon>Paracoccaceae</taxon>
        <taxon>Thioclava</taxon>
    </lineage>
</organism>
<accession>A0ABV1SJC0</accession>
<dbReference type="SUPFAM" id="SSF160582">
    <property type="entry name" value="MbtH-like"/>
    <property type="match status" value="1"/>
</dbReference>
<dbReference type="RefSeq" id="WP_339115558.1">
    <property type="nucleotide sequence ID" value="NZ_JAYWLC010000013.1"/>
</dbReference>
<dbReference type="EMBL" id="JAYWLC010000013">
    <property type="protein sequence ID" value="MER5172997.1"/>
    <property type="molecule type" value="Genomic_DNA"/>
</dbReference>
<protein>
    <recommendedName>
        <fullName evidence="3">MbtH family NRPS accessory protein</fullName>
    </recommendedName>
</protein>
<evidence type="ECO:0000313" key="1">
    <source>
        <dbReference type="EMBL" id="MER5172997.1"/>
    </source>
</evidence>
<evidence type="ECO:0008006" key="3">
    <source>
        <dbReference type="Google" id="ProtNLM"/>
    </source>
</evidence>
<sequence>MTDPLSAPLWRILRNHEGRFGLSKAHHPVPLGWEPVGPALPHEAALADLRQRWSDMRPLALQEVRP</sequence>
<proteinExistence type="predicted"/>
<dbReference type="InterPro" id="IPR038020">
    <property type="entry name" value="MbtH-like_sf"/>
</dbReference>
<dbReference type="Gene3D" id="3.90.820.10">
    <property type="entry name" value="Structural Genomics, Unknown Function 30-nov-00 1gh9 Mol_id"/>
    <property type="match status" value="1"/>
</dbReference>
<gene>
    <name evidence="1" type="ORF">VSX56_14555</name>
</gene>
<keyword evidence="2" id="KW-1185">Reference proteome</keyword>
<evidence type="ECO:0000313" key="2">
    <source>
        <dbReference type="Proteomes" id="UP001438953"/>
    </source>
</evidence>
<name>A0ABV1SJC0_9RHOB</name>
<reference evidence="1 2" key="1">
    <citation type="submission" date="2024-01" db="EMBL/GenBank/DDBJ databases">
        <authorList>
            <person name="Deng Y."/>
            <person name="Su J."/>
        </authorList>
    </citation>
    <scope>NUCLEOTIDE SEQUENCE [LARGE SCALE GENOMIC DNA]</scope>
    <source>
        <strain evidence="1 2">CPCC 100088</strain>
    </source>
</reference>